<keyword evidence="3" id="KW-1185">Reference proteome</keyword>
<dbReference type="RefSeq" id="WP_119323900.1">
    <property type="nucleotide sequence ID" value="NZ_AP025739.1"/>
</dbReference>
<gene>
    <name evidence="2" type="ORF">CCAX7_004040</name>
</gene>
<evidence type="ECO:0000313" key="3">
    <source>
        <dbReference type="Proteomes" id="UP000287394"/>
    </source>
</evidence>
<protein>
    <recommendedName>
        <fullName evidence="1">DUF4349 domain-containing protein</fullName>
    </recommendedName>
</protein>
<organism evidence="2 3">
    <name type="scientific">Capsulimonas corticalis</name>
    <dbReference type="NCBI Taxonomy" id="2219043"/>
    <lineage>
        <taxon>Bacteria</taxon>
        <taxon>Bacillati</taxon>
        <taxon>Armatimonadota</taxon>
        <taxon>Armatimonadia</taxon>
        <taxon>Capsulimonadales</taxon>
        <taxon>Capsulimonadaceae</taxon>
        <taxon>Capsulimonas</taxon>
    </lineage>
</organism>
<evidence type="ECO:0000313" key="2">
    <source>
        <dbReference type="EMBL" id="BDI28353.1"/>
    </source>
</evidence>
<feature type="domain" description="DUF4349" evidence="1">
    <location>
        <begin position="36"/>
        <end position="248"/>
    </location>
</feature>
<dbReference type="KEGG" id="ccot:CCAX7_004040"/>
<sequence>MRNAAALAAVMLAMAGMRSAAQAPDASESPAPLIQRGGTVAVKVANYDAARTQVMESARMQGAELLEAKTVVNPKGAKNGWISFSLPAERVGAFLPVAYGLGKLYSEHMTATNNDSEHDMLARRVVSLQQHETRLGSVLQSPRRMRGSDILYLQERLFRANVDEGVLRQQRIDLERNSRVSTVTVEMFEPGAVPVTTDVVHIDLRQWFAASALRAREGFGRQLARAATVGAYALVYAPIWVPLLLITLLLLAWLWRRRQILLNLLHSAWLQIARLARLFWEYRNRRIEFGG</sequence>
<dbReference type="AlphaFoldDB" id="A0A402D2W9"/>
<reference evidence="2 3" key="1">
    <citation type="journal article" date="2019" name="Int. J. Syst. Evol. Microbiol.">
        <title>Capsulimonas corticalis gen. nov., sp. nov., an aerobic capsulated bacterium, of a novel bacterial order, Capsulimonadales ord. nov., of the class Armatimonadia of the phylum Armatimonadetes.</title>
        <authorList>
            <person name="Li J."/>
            <person name="Kudo C."/>
            <person name="Tonouchi A."/>
        </authorList>
    </citation>
    <scope>NUCLEOTIDE SEQUENCE [LARGE SCALE GENOMIC DNA]</scope>
    <source>
        <strain evidence="2 3">AX-7</strain>
    </source>
</reference>
<dbReference type="EMBL" id="AP025739">
    <property type="protein sequence ID" value="BDI28353.1"/>
    <property type="molecule type" value="Genomic_DNA"/>
</dbReference>
<dbReference type="InterPro" id="IPR025645">
    <property type="entry name" value="DUF4349"/>
</dbReference>
<dbReference type="Pfam" id="PF14257">
    <property type="entry name" value="DUF4349"/>
    <property type="match status" value="1"/>
</dbReference>
<dbReference type="Proteomes" id="UP000287394">
    <property type="component" value="Chromosome"/>
</dbReference>
<accession>A0A402D2W9</accession>
<evidence type="ECO:0000259" key="1">
    <source>
        <dbReference type="Pfam" id="PF14257"/>
    </source>
</evidence>
<name>A0A402D2W9_9BACT</name>
<proteinExistence type="predicted"/>